<dbReference type="InterPro" id="IPR036291">
    <property type="entry name" value="NAD(P)-bd_dom_sf"/>
</dbReference>
<dbReference type="PANTHER" id="PTHR43639">
    <property type="entry name" value="OXIDOREDUCTASE, SHORT-CHAIN DEHYDROGENASE/REDUCTASE FAMILY (AFU_ORTHOLOGUE AFUA_5G02870)"/>
    <property type="match status" value="1"/>
</dbReference>
<dbReference type="Pfam" id="PF00106">
    <property type="entry name" value="adh_short"/>
    <property type="match status" value="1"/>
</dbReference>
<gene>
    <name evidence="4" type="ORF">LVJ94_20715</name>
</gene>
<dbReference type="RefSeq" id="WP_394839312.1">
    <property type="nucleotide sequence ID" value="NZ_CP089929.1"/>
</dbReference>
<evidence type="ECO:0000256" key="3">
    <source>
        <dbReference type="RuleBase" id="RU000363"/>
    </source>
</evidence>
<dbReference type="PRINTS" id="PR00081">
    <property type="entry name" value="GDHRDH"/>
</dbReference>
<dbReference type="EMBL" id="CP089983">
    <property type="protein sequence ID" value="WXB09641.1"/>
    <property type="molecule type" value="Genomic_DNA"/>
</dbReference>
<sequence length="258" mass="27937">MHAPLSRLSRAALVTGGGRRIGRAIALGLARRGFRVAVHYGRSRDEAEAVVAEITGEGGHAVALAADLSREEEMHTVVPRAIAAIGPLGCLVNNASTFEYDTMANATRESWDFHMETNLRAPFVLSQDFARALPETDSGCIINLLDQRVWNLSPNFISYTVSKSALWTLTRTMAQALAPRIRVNAVGPGPTLPSVHQSLEQFARQVERLPLQRGASPEEISQAVNFLIESHSVTGQMLALDGGEHLGWAPPGPDDLEE</sequence>
<dbReference type="InterPro" id="IPR002347">
    <property type="entry name" value="SDR_fam"/>
</dbReference>
<dbReference type="NCBIfam" id="NF006597">
    <property type="entry name" value="PRK09134.1"/>
    <property type="match status" value="1"/>
</dbReference>
<dbReference type="PANTHER" id="PTHR43639:SF1">
    <property type="entry name" value="SHORT-CHAIN DEHYDROGENASE_REDUCTASE FAMILY PROTEIN"/>
    <property type="match status" value="1"/>
</dbReference>
<reference evidence="4" key="1">
    <citation type="submission" date="2021-12" db="EMBL/GenBank/DDBJ databases">
        <title>Discovery of the Pendulisporaceae a myxobacterial family with distinct sporulation behavior and unique specialized metabolism.</title>
        <authorList>
            <person name="Garcia R."/>
            <person name="Popoff A."/>
            <person name="Bader C.D."/>
            <person name="Loehr J."/>
            <person name="Walesch S."/>
            <person name="Walt C."/>
            <person name="Boldt J."/>
            <person name="Bunk B."/>
            <person name="Haeckl F.J.F.P.J."/>
            <person name="Gunesch A.P."/>
            <person name="Birkelbach J."/>
            <person name="Nuebel U."/>
            <person name="Pietschmann T."/>
            <person name="Bach T."/>
            <person name="Mueller R."/>
        </authorList>
    </citation>
    <scope>NUCLEOTIDE SEQUENCE</scope>
    <source>
        <strain evidence="4">MSr11367</strain>
    </source>
</reference>
<keyword evidence="5" id="KW-1185">Reference proteome</keyword>
<evidence type="ECO:0000313" key="5">
    <source>
        <dbReference type="Proteomes" id="UP001374803"/>
    </source>
</evidence>
<organism evidence="4 5">
    <name type="scientific">Pendulispora rubella</name>
    <dbReference type="NCBI Taxonomy" id="2741070"/>
    <lineage>
        <taxon>Bacteria</taxon>
        <taxon>Pseudomonadati</taxon>
        <taxon>Myxococcota</taxon>
        <taxon>Myxococcia</taxon>
        <taxon>Myxococcales</taxon>
        <taxon>Sorangiineae</taxon>
        <taxon>Pendulisporaceae</taxon>
        <taxon>Pendulispora</taxon>
    </lineage>
</organism>
<accession>A0ABZ2LKH6</accession>
<dbReference type="InterPro" id="IPR020904">
    <property type="entry name" value="Sc_DH/Rdtase_CS"/>
</dbReference>
<evidence type="ECO:0000313" key="4">
    <source>
        <dbReference type="EMBL" id="WXB09641.1"/>
    </source>
</evidence>
<keyword evidence="2" id="KW-0560">Oxidoreductase</keyword>
<name>A0ABZ2LKH6_9BACT</name>
<dbReference type="PROSITE" id="PS00061">
    <property type="entry name" value="ADH_SHORT"/>
    <property type="match status" value="1"/>
</dbReference>
<comment type="similarity">
    <text evidence="1 3">Belongs to the short-chain dehydrogenases/reductases (SDR) family.</text>
</comment>
<dbReference type="Gene3D" id="3.40.50.720">
    <property type="entry name" value="NAD(P)-binding Rossmann-like Domain"/>
    <property type="match status" value="1"/>
</dbReference>
<dbReference type="SUPFAM" id="SSF51735">
    <property type="entry name" value="NAD(P)-binding Rossmann-fold domains"/>
    <property type="match status" value="1"/>
</dbReference>
<evidence type="ECO:0000256" key="2">
    <source>
        <dbReference type="ARBA" id="ARBA00023002"/>
    </source>
</evidence>
<proteinExistence type="inferred from homology"/>
<dbReference type="PRINTS" id="PR00080">
    <property type="entry name" value="SDRFAMILY"/>
</dbReference>
<dbReference type="Proteomes" id="UP001374803">
    <property type="component" value="Chromosome"/>
</dbReference>
<evidence type="ECO:0000256" key="1">
    <source>
        <dbReference type="ARBA" id="ARBA00006484"/>
    </source>
</evidence>
<protein>
    <submittedName>
        <fullName evidence="4">SDR family oxidoreductase</fullName>
    </submittedName>
</protein>